<keyword evidence="2" id="KW-1185">Reference proteome</keyword>
<accession>A0A1R3I3J7</accession>
<proteinExistence type="predicted"/>
<sequence>MARNGDPVPIASLNGRLRSRPDPFLVVCRCFSVRLPFSALPSTGSLLFGLSKMDLMLLDVQAANLIWKIDNLTLLHAWEPF</sequence>
<name>A0A1R3I3J7_9ROSI</name>
<dbReference type="EMBL" id="AWUE01018994">
    <property type="protein sequence ID" value="OMO77143.1"/>
    <property type="molecule type" value="Genomic_DNA"/>
</dbReference>
<reference evidence="2" key="1">
    <citation type="submission" date="2013-09" db="EMBL/GenBank/DDBJ databases">
        <title>Corchorus olitorius genome sequencing.</title>
        <authorList>
            <person name="Alam M."/>
            <person name="Haque M.S."/>
            <person name="Islam M.S."/>
            <person name="Emdad E.M."/>
            <person name="Islam M.M."/>
            <person name="Ahmed B."/>
            <person name="Halim A."/>
            <person name="Hossen Q.M.M."/>
            <person name="Hossain M.Z."/>
            <person name="Ahmed R."/>
            <person name="Khan M.M."/>
            <person name="Islam R."/>
            <person name="Rashid M.M."/>
            <person name="Khan S.A."/>
            <person name="Rahman M.S."/>
            <person name="Alam M."/>
            <person name="Yahiya A.S."/>
            <person name="Khan M.S."/>
            <person name="Azam M.S."/>
            <person name="Haque T."/>
            <person name="Lashkar M.Z.H."/>
            <person name="Akhand A.I."/>
            <person name="Morshed G."/>
            <person name="Roy S."/>
            <person name="Uddin K.S."/>
            <person name="Rabeya T."/>
            <person name="Hossain A.S."/>
            <person name="Chowdhury A."/>
            <person name="Snigdha A.R."/>
            <person name="Mortoza M.S."/>
            <person name="Matin S.A."/>
            <person name="Hoque S.M.E."/>
            <person name="Islam M.K."/>
            <person name="Roy D.K."/>
            <person name="Haider R."/>
            <person name="Moosa M.M."/>
            <person name="Elias S.M."/>
            <person name="Hasan A.M."/>
            <person name="Jahan S."/>
            <person name="Shafiuddin M."/>
            <person name="Mahmood N."/>
            <person name="Shommy N.S."/>
        </authorList>
    </citation>
    <scope>NUCLEOTIDE SEQUENCE [LARGE SCALE GENOMIC DNA]</scope>
    <source>
        <strain evidence="2">cv. O-4</strain>
    </source>
</reference>
<protein>
    <submittedName>
        <fullName evidence="1">Uncharacterized protein</fullName>
    </submittedName>
</protein>
<dbReference type="AlphaFoldDB" id="A0A1R3I3J7"/>
<dbReference type="Proteomes" id="UP000187203">
    <property type="component" value="Unassembled WGS sequence"/>
</dbReference>
<evidence type="ECO:0000313" key="2">
    <source>
        <dbReference type="Proteomes" id="UP000187203"/>
    </source>
</evidence>
<organism evidence="1 2">
    <name type="scientific">Corchorus olitorius</name>
    <dbReference type="NCBI Taxonomy" id="93759"/>
    <lineage>
        <taxon>Eukaryota</taxon>
        <taxon>Viridiplantae</taxon>
        <taxon>Streptophyta</taxon>
        <taxon>Embryophyta</taxon>
        <taxon>Tracheophyta</taxon>
        <taxon>Spermatophyta</taxon>
        <taxon>Magnoliopsida</taxon>
        <taxon>eudicotyledons</taxon>
        <taxon>Gunneridae</taxon>
        <taxon>Pentapetalae</taxon>
        <taxon>rosids</taxon>
        <taxon>malvids</taxon>
        <taxon>Malvales</taxon>
        <taxon>Malvaceae</taxon>
        <taxon>Grewioideae</taxon>
        <taxon>Apeibeae</taxon>
        <taxon>Corchorus</taxon>
    </lineage>
</organism>
<gene>
    <name evidence="1" type="ORF">COLO4_25309</name>
</gene>
<evidence type="ECO:0000313" key="1">
    <source>
        <dbReference type="EMBL" id="OMO77143.1"/>
    </source>
</evidence>
<comment type="caution">
    <text evidence="1">The sequence shown here is derived from an EMBL/GenBank/DDBJ whole genome shotgun (WGS) entry which is preliminary data.</text>
</comment>